<dbReference type="InterPro" id="IPR036388">
    <property type="entry name" value="WH-like_DNA-bd_sf"/>
</dbReference>
<organism evidence="3 4">
    <name type="scientific">Oncorhynchus mykiss</name>
    <name type="common">Rainbow trout</name>
    <name type="synonym">Salmo gairdneri</name>
    <dbReference type="NCBI Taxonomy" id="8022"/>
    <lineage>
        <taxon>Eukaryota</taxon>
        <taxon>Metazoa</taxon>
        <taxon>Chordata</taxon>
        <taxon>Craniata</taxon>
        <taxon>Vertebrata</taxon>
        <taxon>Euteleostomi</taxon>
        <taxon>Actinopterygii</taxon>
        <taxon>Neopterygii</taxon>
        <taxon>Teleostei</taxon>
        <taxon>Protacanthopterygii</taxon>
        <taxon>Salmoniformes</taxon>
        <taxon>Salmonidae</taxon>
        <taxon>Salmoninae</taxon>
        <taxon>Oncorhynchus</taxon>
    </lineage>
</organism>
<reference evidence="3" key="1">
    <citation type="journal article" date="2014" name="Nat. Commun.">
        <title>The rainbow trout genome provides novel insights into evolution after whole-genome duplication in vertebrates.</title>
        <authorList>
            <person name="Berthelot C."/>
            <person name="Brunet F."/>
            <person name="Chalopin D."/>
            <person name="Juanchich A."/>
            <person name="Bernard M."/>
            <person name="Noel B."/>
            <person name="Bento P."/>
            <person name="Da Silva C."/>
            <person name="Labadie K."/>
            <person name="Alberti A."/>
            <person name="Aury J.M."/>
            <person name="Louis A."/>
            <person name="Dehais P."/>
            <person name="Bardou P."/>
            <person name="Montfort J."/>
            <person name="Klopp C."/>
            <person name="Cabau C."/>
            <person name="Gaspin C."/>
            <person name="Thorgaard G.H."/>
            <person name="Boussaha M."/>
            <person name="Quillet E."/>
            <person name="Guyomard R."/>
            <person name="Galiana D."/>
            <person name="Bobe J."/>
            <person name="Volff J.N."/>
            <person name="Genet C."/>
            <person name="Wincker P."/>
            <person name="Jaillon O."/>
            <person name="Roest Crollius H."/>
            <person name="Guiguen Y."/>
        </authorList>
    </citation>
    <scope>NUCLEOTIDE SEQUENCE [LARGE SCALE GENOMIC DNA]</scope>
</reference>
<evidence type="ECO:0000256" key="1">
    <source>
        <dbReference type="SAM" id="MobiDB-lite"/>
    </source>
</evidence>
<feature type="region of interest" description="Disordered" evidence="1">
    <location>
        <begin position="72"/>
        <end position="109"/>
    </location>
</feature>
<name>A0A060XFZ4_ONCMY</name>
<protein>
    <recommendedName>
        <fullName evidence="2">Sleeping Beauty transposase HTH domain-containing protein</fullName>
    </recommendedName>
</protein>
<feature type="domain" description="Sleeping Beauty transposase HTH" evidence="2">
    <location>
        <begin position="1"/>
        <end position="52"/>
    </location>
</feature>
<feature type="compositionally biased region" description="Polar residues" evidence="1">
    <location>
        <begin position="73"/>
        <end position="84"/>
    </location>
</feature>
<dbReference type="EMBL" id="FR905320">
    <property type="protein sequence ID" value="CDQ78371.1"/>
    <property type="molecule type" value="Genomic_DNA"/>
</dbReference>
<evidence type="ECO:0000313" key="4">
    <source>
        <dbReference type="Proteomes" id="UP000193380"/>
    </source>
</evidence>
<dbReference type="Pfam" id="PF25787">
    <property type="entry name" value="HTH_SB"/>
    <property type="match status" value="1"/>
</dbReference>
<reference evidence="3" key="2">
    <citation type="submission" date="2014-03" db="EMBL/GenBank/DDBJ databases">
        <authorList>
            <person name="Genoscope - CEA"/>
        </authorList>
    </citation>
    <scope>NUCLEOTIDE SEQUENCE</scope>
</reference>
<gene>
    <name evidence="3" type="ORF">GSONMT00037581001</name>
</gene>
<dbReference type="AlphaFoldDB" id="A0A060XFZ4"/>
<evidence type="ECO:0000313" key="3">
    <source>
        <dbReference type="EMBL" id="CDQ78371.1"/>
    </source>
</evidence>
<dbReference type="Gene3D" id="1.10.10.10">
    <property type="entry name" value="Winged helix-like DNA-binding domain superfamily/Winged helix DNA-binding domain"/>
    <property type="match status" value="1"/>
</dbReference>
<dbReference type="InterPro" id="IPR057667">
    <property type="entry name" value="HTH_SB"/>
</dbReference>
<sequence>MGKSKEISQDRRKKIVDHKSGLSLGAISKRLKVPRSSVQTIGRKFKHHGNTQPSYRSGRRRILSPRNEHTFFAKSTNQSQNSSKGPCEDAGGNRYKSIYIHSKTSPIST</sequence>
<dbReference type="PaxDb" id="8022-A0A060XFZ4"/>
<proteinExistence type="predicted"/>
<dbReference type="SUPFAM" id="SSF46689">
    <property type="entry name" value="Homeodomain-like"/>
    <property type="match status" value="1"/>
</dbReference>
<evidence type="ECO:0000259" key="2">
    <source>
        <dbReference type="Pfam" id="PF25787"/>
    </source>
</evidence>
<dbReference type="InterPro" id="IPR009057">
    <property type="entry name" value="Homeodomain-like_sf"/>
</dbReference>
<accession>A0A060XFZ4</accession>
<dbReference type="Proteomes" id="UP000193380">
    <property type="component" value="Unassembled WGS sequence"/>
</dbReference>